<sequence length="92" mass="9558">MFPVMRLGAGLATLAVVLAAPAGATEDEFVRDLQPRYSFLTAEELLTQGYRACAATSVGVLAPDAVNMISADLGISTGAAMDIVSRALLRLC</sequence>
<dbReference type="AlphaFoldDB" id="A0A101A9B8"/>
<accession>A0A101A9B8</accession>
<evidence type="ECO:0000256" key="1">
    <source>
        <dbReference type="SAM" id="SignalP"/>
    </source>
</evidence>
<dbReference type="Proteomes" id="UP000053707">
    <property type="component" value="Unassembled WGS sequence"/>
</dbReference>
<dbReference type="RefSeq" id="WP_064395100.1">
    <property type="nucleotide sequence ID" value="NZ_LQIR01000010.1"/>
</dbReference>
<organism evidence="2 3">
    <name type="scientific">Mycobacterium lehmannii</name>
    <dbReference type="NCBI Taxonomy" id="2048550"/>
    <lineage>
        <taxon>Bacteria</taxon>
        <taxon>Bacillati</taxon>
        <taxon>Actinomycetota</taxon>
        <taxon>Actinomycetes</taxon>
        <taxon>Mycobacteriales</taxon>
        <taxon>Mycobacteriaceae</taxon>
        <taxon>Mycobacterium</taxon>
    </lineage>
</organism>
<gene>
    <name evidence="2" type="ORF">AU192_23740</name>
</gene>
<evidence type="ECO:0000313" key="2">
    <source>
        <dbReference type="EMBL" id="KUI18810.1"/>
    </source>
</evidence>
<evidence type="ECO:0000313" key="3">
    <source>
        <dbReference type="Proteomes" id="UP000053707"/>
    </source>
</evidence>
<feature type="signal peptide" evidence="1">
    <location>
        <begin position="1"/>
        <end position="24"/>
    </location>
</feature>
<comment type="caution">
    <text evidence="2">The sequence shown here is derived from an EMBL/GenBank/DDBJ whole genome shotgun (WGS) entry which is preliminary data.</text>
</comment>
<dbReference type="GeneID" id="27916951"/>
<protein>
    <recommendedName>
        <fullName evidence="4">DUF732 domain-containing protein</fullName>
    </recommendedName>
</protein>
<dbReference type="EMBL" id="LQIR01000010">
    <property type="protein sequence ID" value="KUI18810.1"/>
    <property type="molecule type" value="Genomic_DNA"/>
</dbReference>
<keyword evidence="1" id="KW-0732">Signal</keyword>
<name>A0A101A9B8_9MYCO</name>
<proteinExistence type="predicted"/>
<feature type="chain" id="PRO_5007092637" description="DUF732 domain-containing protein" evidence="1">
    <location>
        <begin position="25"/>
        <end position="92"/>
    </location>
</feature>
<reference evidence="2 3" key="1">
    <citation type="submission" date="2016-01" db="EMBL/GenBank/DDBJ databases">
        <authorList>
            <consortium name="TB Trials Study Group"/>
            <person name="Sutton G."/>
            <person name="Brinkac L."/>
            <person name="Sanka R."/>
            <person name="Adams M."/>
            <person name="Lau E.L."/>
            <person name="Macaden R."/>
            <person name="Grewal H.M.S."/>
        </authorList>
    </citation>
    <scope>NUCLEOTIDE SEQUENCE [LARGE SCALE GENOMIC DNA]</scope>
    <source>
        <strain evidence="2 3">IS-1744</strain>
    </source>
</reference>
<keyword evidence="3" id="KW-1185">Reference proteome</keyword>
<evidence type="ECO:0008006" key="4">
    <source>
        <dbReference type="Google" id="ProtNLM"/>
    </source>
</evidence>